<keyword evidence="12" id="KW-0418">Kinase</keyword>
<dbReference type="Pfam" id="PF07730">
    <property type="entry name" value="HisKA_3"/>
    <property type="match status" value="1"/>
</dbReference>
<evidence type="ECO:0000256" key="17">
    <source>
        <dbReference type="ARBA" id="ARBA00024827"/>
    </source>
</evidence>
<keyword evidence="9" id="KW-0808">Transferase</keyword>
<comment type="cofactor">
    <cofactor evidence="2">
        <name>[4Fe-4S] cluster</name>
        <dbReference type="ChEBI" id="CHEBI:49883"/>
    </cofactor>
</comment>
<feature type="transmembrane region" description="Helical" evidence="19">
    <location>
        <begin position="12"/>
        <end position="36"/>
    </location>
</feature>
<dbReference type="Proteomes" id="UP001501414">
    <property type="component" value="Unassembled WGS sequence"/>
</dbReference>
<feature type="transmembrane region" description="Helical" evidence="19">
    <location>
        <begin position="75"/>
        <end position="95"/>
    </location>
</feature>
<evidence type="ECO:0000313" key="21">
    <source>
        <dbReference type="EMBL" id="GAA1381695.1"/>
    </source>
</evidence>
<keyword evidence="22" id="KW-1185">Reference proteome</keyword>
<dbReference type="InterPro" id="IPR003594">
    <property type="entry name" value="HATPase_dom"/>
</dbReference>
<keyword evidence="15" id="KW-0902">Two-component regulatory system</keyword>
<dbReference type="CDD" id="cd16917">
    <property type="entry name" value="HATPase_UhpB-NarQ-NarX-like"/>
    <property type="match status" value="1"/>
</dbReference>
<evidence type="ECO:0000256" key="3">
    <source>
        <dbReference type="ARBA" id="ARBA00004496"/>
    </source>
</evidence>
<evidence type="ECO:0000256" key="6">
    <source>
        <dbReference type="ARBA" id="ARBA00022485"/>
    </source>
</evidence>
<comment type="function">
    <text evidence="17">Member of the two-component regulatory system NreB/NreC involved in the control of dissimilatory nitrate/nitrite reduction in response to oxygen. NreB functions as a direct oxygen sensor histidine kinase which is autophosphorylated, in the absence of oxygen, probably at the conserved histidine residue, and transfers its phosphate group probably to a conserved aspartate residue of NreC. NreB/NreC activates the expression of the nitrate (narGHJI) and nitrite (nir) reductase operons, as well as the putative nitrate transporter gene narT.</text>
</comment>
<dbReference type="EMBL" id="BAAAJK010000003">
    <property type="protein sequence ID" value="GAA1381695.1"/>
    <property type="molecule type" value="Genomic_DNA"/>
</dbReference>
<dbReference type="EC" id="2.7.13.3" evidence="4"/>
<evidence type="ECO:0000256" key="8">
    <source>
        <dbReference type="ARBA" id="ARBA00022553"/>
    </source>
</evidence>
<dbReference type="SUPFAM" id="SSF55874">
    <property type="entry name" value="ATPase domain of HSP90 chaperone/DNA topoisomerase II/histidine kinase"/>
    <property type="match status" value="1"/>
</dbReference>
<evidence type="ECO:0000256" key="16">
    <source>
        <dbReference type="ARBA" id="ARBA00023014"/>
    </source>
</evidence>
<comment type="subcellular location">
    <subcellularLocation>
        <location evidence="3">Cytoplasm</location>
    </subcellularLocation>
</comment>
<protein>
    <recommendedName>
        <fullName evidence="5">Oxygen sensor histidine kinase NreB</fullName>
        <ecNumber evidence="4">2.7.13.3</ecNumber>
    </recommendedName>
    <alternativeName>
        <fullName evidence="18">Nitrogen regulation protein B</fullName>
    </alternativeName>
</protein>
<dbReference type="SMART" id="SM00387">
    <property type="entry name" value="HATPase_c"/>
    <property type="match status" value="1"/>
</dbReference>
<proteinExistence type="predicted"/>
<dbReference type="Gene3D" id="1.20.5.1930">
    <property type="match status" value="1"/>
</dbReference>
<evidence type="ECO:0000256" key="5">
    <source>
        <dbReference type="ARBA" id="ARBA00017322"/>
    </source>
</evidence>
<feature type="transmembrane region" description="Helical" evidence="19">
    <location>
        <begin position="48"/>
        <end position="68"/>
    </location>
</feature>
<keyword evidence="11" id="KW-0547">Nucleotide-binding</keyword>
<feature type="transmembrane region" description="Helical" evidence="19">
    <location>
        <begin position="214"/>
        <end position="236"/>
    </location>
</feature>
<dbReference type="PROSITE" id="PS50109">
    <property type="entry name" value="HIS_KIN"/>
    <property type="match status" value="1"/>
</dbReference>
<evidence type="ECO:0000256" key="9">
    <source>
        <dbReference type="ARBA" id="ARBA00022679"/>
    </source>
</evidence>
<feature type="transmembrane region" description="Helical" evidence="19">
    <location>
        <begin position="138"/>
        <end position="157"/>
    </location>
</feature>
<feature type="domain" description="Histidine kinase" evidence="20">
    <location>
        <begin position="386"/>
        <end position="470"/>
    </location>
</feature>
<dbReference type="PANTHER" id="PTHR24421">
    <property type="entry name" value="NITRATE/NITRITE SENSOR PROTEIN NARX-RELATED"/>
    <property type="match status" value="1"/>
</dbReference>
<keyword evidence="19" id="KW-0472">Membrane</keyword>
<dbReference type="InterPro" id="IPR004358">
    <property type="entry name" value="Sig_transdc_His_kin-like_C"/>
</dbReference>
<feature type="transmembrane region" description="Helical" evidence="19">
    <location>
        <begin position="177"/>
        <end position="202"/>
    </location>
</feature>
<name>A0ABN1XH77_9PSEU</name>
<evidence type="ECO:0000313" key="22">
    <source>
        <dbReference type="Proteomes" id="UP001501414"/>
    </source>
</evidence>
<feature type="transmembrane region" description="Helical" evidence="19">
    <location>
        <begin position="107"/>
        <end position="126"/>
    </location>
</feature>
<gene>
    <name evidence="21" type="ORF">GCM10009613_08140</name>
</gene>
<keyword evidence="19" id="KW-0812">Transmembrane</keyword>
<keyword evidence="14" id="KW-0408">Iron</keyword>
<keyword evidence="13" id="KW-0067">ATP-binding</keyword>
<keyword evidence="16" id="KW-0411">Iron-sulfur</keyword>
<dbReference type="InterPro" id="IPR036890">
    <property type="entry name" value="HATPase_C_sf"/>
</dbReference>
<dbReference type="InterPro" id="IPR050482">
    <property type="entry name" value="Sensor_HK_TwoCompSys"/>
</dbReference>
<keyword evidence="19" id="KW-1133">Transmembrane helix</keyword>
<evidence type="ECO:0000256" key="4">
    <source>
        <dbReference type="ARBA" id="ARBA00012438"/>
    </source>
</evidence>
<evidence type="ECO:0000256" key="19">
    <source>
        <dbReference type="SAM" id="Phobius"/>
    </source>
</evidence>
<evidence type="ECO:0000256" key="1">
    <source>
        <dbReference type="ARBA" id="ARBA00000085"/>
    </source>
</evidence>
<evidence type="ECO:0000256" key="15">
    <source>
        <dbReference type="ARBA" id="ARBA00023012"/>
    </source>
</evidence>
<evidence type="ECO:0000256" key="10">
    <source>
        <dbReference type="ARBA" id="ARBA00022723"/>
    </source>
</evidence>
<dbReference type="Gene3D" id="3.30.565.10">
    <property type="entry name" value="Histidine kinase-like ATPase, C-terminal domain"/>
    <property type="match status" value="1"/>
</dbReference>
<keyword evidence="7" id="KW-0963">Cytoplasm</keyword>
<comment type="catalytic activity">
    <reaction evidence="1">
        <text>ATP + protein L-histidine = ADP + protein N-phospho-L-histidine.</text>
        <dbReference type="EC" id="2.7.13.3"/>
    </reaction>
</comment>
<organism evidence="21 22">
    <name type="scientific">Pseudonocardia kongjuensis</name>
    <dbReference type="NCBI Taxonomy" id="102227"/>
    <lineage>
        <taxon>Bacteria</taxon>
        <taxon>Bacillati</taxon>
        <taxon>Actinomycetota</taxon>
        <taxon>Actinomycetes</taxon>
        <taxon>Pseudonocardiales</taxon>
        <taxon>Pseudonocardiaceae</taxon>
        <taxon>Pseudonocardia</taxon>
    </lineage>
</organism>
<evidence type="ECO:0000256" key="12">
    <source>
        <dbReference type="ARBA" id="ARBA00022777"/>
    </source>
</evidence>
<sequence>MLRIRPRALPVPATVLAWPVAVGSLALAVAALVLHASTVGGLRDTTNLHLADLWLSVLGPTVGAAVVARDRRTGLVLLGTAPIAVGAVAGAYAVWSAEVGGAPGAAAAAWLATWTWVPFFLPALLLPVVLRSGAAARLGAPVAGVLVLIAVFSAFAPGPAGPFAAVPNPLGLAWAPWLGPAAGVLIGLTAVVLVPAAALLAVVRWRRASGDDRWQLGLLAAGEAVFVAAHLSPVTAQPLSDVLVAVGLTALLGSVALGVHLRSVTAGLRRERELLATARETERLRLHRDLHDGVGPELAGLALQLGAVASRTGEPVLRELEGRLREVVGEVRRVVDDLRPAGLDASGLAGALRERARAFSAGDLTCAVEADVPDGLPPAVEVAAFRIAAEALTNAARHAGASTCTVRLGTEPGSLLVEVADDGSGIRADAGPGVGLASMRRRAEELGGTLRVGAGPGGGTVVRAVLPVPR</sequence>
<evidence type="ECO:0000256" key="11">
    <source>
        <dbReference type="ARBA" id="ARBA00022741"/>
    </source>
</evidence>
<evidence type="ECO:0000256" key="2">
    <source>
        <dbReference type="ARBA" id="ARBA00001966"/>
    </source>
</evidence>
<keyword evidence="8" id="KW-0597">Phosphoprotein</keyword>
<accession>A0ABN1XH77</accession>
<dbReference type="InterPro" id="IPR005467">
    <property type="entry name" value="His_kinase_dom"/>
</dbReference>
<evidence type="ECO:0000259" key="20">
    <source>
        <dbReference type="PROSITE" id="PS50109"/>
    </source>
</evidence>
<dbReference type="InterPro" id="IPR011712">
    <property type="entry name" value="Sig_transdc_His_kin_sub3_dim/P"/>
</dbReference>
<dbReference type="RefSeq" id="WP_344018324.1">
    <property type="nucleotide sequence ID" value="NZ_BAAAJK010000003.1"/>
</dbReference>
<reference evidence="21 22" key="1">
    <citation type="journal article" date="2019" name="Int. J. Syst. Evol. Microbiol.">
        <title>The Global Catalogue of Microorganisms (GCM) 10K type strain sequencing project: providing services to taxonomists for standard genome sequencing and annotation.</title>
        <authorList>
            <consortium name="The Broad Institute Genomics Platform"/>
            <consortium name="The Broad Institute Genome Sequencing Center for Infectious Disease"/>
            <person name="Wu L."/>
            <person name="Ma J."/>
        </authorList>
    </citation>
    <scope>NUCLEOTIDE SEQUENCE [LARGE SCALE GENOMIC DNA]</scope>
    <source>
        <strain evidence="21 22">JCM 11896</strain>
    </source>
</reference>
<dbReference type="PANTHER" id="PTHR24421:SF10">
    <property type="entry name" value="NITRATE_NITRITE SENSOR PROTEIN NARQ"/>
    <property type="match status" value="1"/>
</dbReference>
<evidence type="ECO:0000256" key="13">
    <source>
        <dbReference type="ARBA" id="ARBA00022840"/>
    </source>
</evidence>
<feature type="transmembrane region" description="Helical" evidence="19">
    <location>
        <begin position="242"/>
        <end position="261"/>
    </location>
</feature>
<keyword evidence="6" id="KW-0004">4Fe-4S</keyword>
<comment type="caution">
    <text evidence="21">The sequence shown here is derived from an EMBL/GenBank/DDBJ whole genome shotgun (WGS) entry which is preliminary data.</text>
</comment>
<dbReference type="PRINTS" id="PR00344">
    <property type="entry name" value="BCTRLSENSOR"/>
</dbReference>
<keyword evidence="10" id="KW-0479">Metal-binding</keyword>
<dbReference type="Pfam" id="PF02518">
    <property type="entry name" value="HATPase_c"/>
    <property type="match status" value="1"/>
</dbReference>
<evidence type="ECO:0000256" key="18">
    <source>
        <dbReference type="ARBA" id="ARBA00030800"/>
    </source>
</evidence>
<evidence type="ECO:0000256" key="7">
    <source>
        <dbReference type="ARBA" id="ARBA00022490"/>
    </source>
</evidence>
<evidence type="ECO:0000256" key="14">
    <source>
        <dbReference type="ARBA" id="ARBA00023004"/>
    </source>
</evidence>